<evidence type="ECO:0000256" key="5">
    <source>
        <dbReference type="ARBA" id="ARBA00044506"/>
    </source>
</evidence>
<dbReference type="GO" id="GO:0036064">
    <property type="term" value="C:ciliary basal body"/>
    <property type="evidence" value="ECO:0007669"/>
    <property type="project" value="TreeGrafter"/>
</dbReference>
<name>A0AA86QHH0_9EUKA</name>
<comment type="caution">
    <text evidence="10">The sequence shown here is derived from an EMBL/GenBank/DDBJ whole genome shotgun (WGS) entry which is preliminary data.</text>
</comment>
<evidence type="ECO:0000256" key="2">
    <source>
        <dbReference type="ARBA" id="ARBA00022794"/>
    </source>
</evidence>
<gene>
    <name evidence="11" type="ORF">HINF_LOCUS27024</name>
    <name evidence="9" type="ORF">HINF_LOCUS31770</name>
    <name evidence="10" type="ORF">HINF_LOCUS42323</name>
    <name evidence="12" type="ORF">HINF_LOCUS53585</name>
</gene>
<feature type="coiled-coil region" evidence="7">
    <location>
        <begin position="170"/>
        <end position="288"/>
    </location>
</feature>
<evidence type="ECO:0000313" key="12">
    <source>
        <dbReference type="EMBL" id="CAL6068613.1"/>
    </source>
</evidence>
<evidence type="ECO:0000256" key="6">
    <source>
        <dbReference type="ARBA" id="ARBA00044798"/>
    </source>
</evidence>
<dbReference type="EMBL" id="CATOUU010000850">
    <property type="protein sequence ID" value="CAI9954678.1"/>
    <property type="molecule type" value="Genomic_DNA"/>
</dbReference>
<dbReference type="Pfam" id="PF13870">
    <property type="entry name" value="CCDC113_CCDC96_CC"/>
    <property type="match status" value="1"/>
</dbReference>
<dbReference type="GO" id="GO:0005930">
    <property type="term" value="C:axoneme"/>
    <property type="evidence" value="ECO:0007669"/>
    <property type="project" value="TreeGrafter"/>
</dbReference>
<keyword evidence="3 7" id="KW-0175">Coiled coil</keyword>
<keyword evidence="4" id="KW-0966">Cell projection</keyword>
<reference evidence="10" key="1">
    <citation type="submission" date="2023-06" db="EMBL/GenBank/DDBJ databases">
        <authorList>
            <person name="Kurt Z."/>
        </authorList>
    </citation>
    <scope>NUCLEOTIDE SEQUENCE</scope>
</reference>
<evidence type="ECO:0000313" key="11">
    <source>
        <dbReference type="EMBL" id="CAL6019593.1"/>
    </source>
</evidence>
<evidence type="ECO:0000313" key="13">
    <source>
        <dbReference type="Proteomes" id="UP001642409"/>
    </source>
</evidence>
<evidence type="ECO:0000313" key="9">
    <source>
        <dbReference type="EMBL" id="CAI9944125.1"/>
    </source>
</evidence>
<dbReference type="EMBL" id="CAXDID020000274">
    <property type="protein sequence ID" value="CAL6068613.1"/>
    <property type="molecule type" value="Genomic_DNA"/>
</dbReference>
<dbReference type="AlphaFoldDB" id="A0AA86QHH0"/>
<evidence type="ECO:0000313" key="10">
    <source>
        <dbReference type="EMBL" id="CAI9954678.1"/>
    </source>
</evidence>
<evidence type="ECO:0000256" key="7">
    <source>
        <dbReference type="SAM" id="Coils"/>
    </source>
</evidence>
<evidence type="ECO:0000259" key="8">
    <source>
        <dbReference type="Pfam" id="PF13870"/>
    </source>
</evidence>
<dbReference type="InterPro" id="IPR051885">
    <property type="entry name" value="CC_CF"/>
</dbReference>
<keyword evidence="13" id="KW-1185">Reference proteome</keyword>
<proteinExistence type="inferred from homology"/>
<dbReference type="PANTHER" id="PTHR15654:SF2">
    <property type="entry name" value="COILED-COIL DOMAIN-CONTAINING PROTEIN 113"/>
    <property type="match status" value="1"/>
</dbReference>
<sequence>MDQSMNISMQQSIQQKASIAQQMDELIQQNELLLKENDYLDSFVKRFKDEEENVPDDVPNTLLNPGNKLAIALLEAVALERQKEEMNKVFLEDTIRQKAMIIAAEQRLATLRRLMFQFQREVLQDQQISNTFAENEGGVQQIIHKMPKQVTASSLLQFYEKQTTNLQVVAEQSAKSQKNLQDQIQVARKQSDKNNRQAGLSQIDFEQLKIENDKLQDKVATRNQEMLRIKLSAGNCMRLLNEYKNDLHKICENKKKYDQEVNQKQTLIKQLEERIVVTRKDLDVDNKQLQVLRQKEIFAHDGPQSVDYLSLKVTQTTLEKAVKEMERKIAIKEREINNMKNK</sequence>
<protein>
    <recommendedName>
        <fullName evidence="6">Cilia- and flagella-associated protein 263</fullName>
    </recommendedName>
</protein>
<feature type="domain" description="CCDC113/CCDC96 coiled-coil" evidence="8">
    <location>
        <begin position="185"/>
        <end position="337"/>
    </location>
</feature>
<comment type="similarity">
    <text evidence="5">Belongs to the CFAP263 family.</text>
</comment>
<comment type="subcellular location">
    <subcellularLocation>
        <location evidence="1">Cell projection</location>
        <location evidence="1">Cilium</location>
    </subcellularLocation>
</comment>
<evidence type="ECO:0000256" key="4">
    <source>
        <dbReference type="ARBA" id="ARBA00023273"/>
    </source>
</evidence>
<reference evidence="11 13" key="2">
    <citation type="submission" date="2024-07" db="EMBL/GenBank/DDBJ databases">
        <authorList>
            <person name="Akdeniz Z."/>
        </authorList>
    </citation>
    <scope>NUCLEOTIDE SEQUENCE [LARGE SCALE GENOMIC DNA]</scope>
</reference>
<dbReference type="EMBL" id="CAXDID020000083">
    <property type="protein sequence ID" value="CAL6019593.1"/>
    <property type="molecule type" value="Genomic_DNA"/>
</dbReference>
<dbReference type="InterPro" id="IPR025254">
    <property type="entry name" value="CCDC113/CCDC96_CC"/>
</dbReference>
<dbReference type="GO" id="GO:0060271">
    <property type="term" value="P:cilium assembly"/>
    <property type="evidence" value="ECO:0007669"/>
    <property type="project" value="TreeGrafter"/>
</dbReference>
<dbReference type="Proteomes" id="UP001642409">
    <property type="component" value="Unassembled WGS sequence"/>
</dbReference>
<keyword evidence="2" id="KW-0970">Cilium biogenesis/degradation</keyword>
<dbReference type="PANTHER" id="PTHR15654">
    <property type="entry name" value="COILED-COIL DOMAIN-CONTAINING PROTEIN 113-RELATED"/>
    <property type="match status" value="1"/>
</dbReference>
<feature type="coiled-coil region" evidence="7">
    <location>
        <begin position="9"/>
        <end position="36"/>
    </location>
</feature>
<evidence type="ECO:0000256" key="1">
    <source>
        <dbReference type="ARBA" id="ARBA00004138"/>
    </source>
</evidence>
<evidence type="ECO:0000256" key="3">
    <source>
        <dbReference type="ARBA" id="ARBA00023054"/>
    </source>
</evidence>
<accession>A0AA86QHH0</accession>
<dbReference type="EMBL" id="CATOUU010000721">
    <property type="protein sequence ID" value="CAI9944125.1"/>
    <property type="molecule type" value="Genomic_DNA"/>
</dbReference>
<feature type="coiled-coil region" evidence="7">
    <location>
        <begin position="315"/>
        <end position="342"/>
    </location>
</feature>
<organism evidence="10">
    <name type="scientific">Hexamita inflata</name>
    <dbReference type="NCBI Taxonomy" id="28002"/>
    <lineage>
        <taxon>Eukaryota</taxon>
        <taxon>Metamonada</taxon>
        <taxon>Diplomonadida</taxon>
        <taxon>Hexamitidae</taxon>
        <taxon>Hexamitinae</taxon>
        <taxon>Hexamita</taxon>
    </lineage>
</organism>